<sequence>MAENIPKAVQQALLEIEQMDIKEEVADPYKIFITGSTTGVGLLAAKYLLKQGHHVVVHARNVGRAEDVRAVLGGELPVVIGDLAQTAEVKEMARALNQMGTFDVVIHNAGIGSSKDILLVNVLAPYILTCLMHKPQQLIYTSSDMHSGGSLRFNSILDGKGVSYSDSKLLLQTLASLLARRWQGKVLVNTVDPGWVPTRMSGGSAPDDLHQAYGSYIYLIEQMQQGAQPTGSYYYHSKLVKATPASADKLNQARLAEVLEEVTGVTLN</sequence>
<dbReference type="Gene3D" id="3.40.50.720">
    <property type="entry name" value="NAD(P)-binding Rossmann-like Domain"/>
    <property type="match status" value="1"/>
</dbReference>
<dbReference type="SUPFAM" id="SSF51735">
    <property type="entry name" value="NAD(P)-binding Rossmann-fold domains"/>
    <property type="match status" value="1"/>
</dbReference>
<evidence type="ECO:0000256" key="2">
    <source>
        <dbReference type="ARBA" id="ARBA00023002"/>
    </source>
</evidence>
<proteinExistence type="inferred from homology"/>
<dbReference type="EMBL" id="CP102453">
    <property type="protein sequence ID" value="UUX33655.1"/>
    <property type="molecule type" value="Genomic_DNA"/>
</dbReference>
<dbReference type="InterPro" id="IPR002347">
    <property type="entry name" value="SDR_fam"/>
</dbReference>
<name>A0ABY5P4X2_9LACT</name>
<dbReference type="PANTHER" id="PTHR24320">
    <property type="entry name" value="RETINOL DEHYDROGENASE"/>
    <property type="match status" value="1"/>
</dbReference>
<keyword evidence="4" id="KW-1185">Reference proteome</keyword>
<reference evidence="3 4" key="1">
    <citation type="submission" date="2022-08" db="EMBL/GenBank/DDBJ databases">
        <title>Aerococcaceae sp. nov isolated from spoiled eye mask.</title>
        <authorList>
            <person name="Zhou G."/>
            <person name="Xie X.-B."/>
            <person name="Shi Q.-S."/>
            <person name="Wang Y.-S."/>
            <person name="Wen X."/>
            <person name="Peng H."/>
            <person name="Yang X.-J."/>
            <person name="Tao H.-B."/>
            <person name="Huang X.-M."/>
        </authorList>
    </citation>
    <scope>NUCLEOTIDE SEQUENCE [LARGE SCALE GENOMIC DNA]</scope>
    <source>
        <strain evidence="4">DM20194951</strain>
    </source>
</reference>
<evidence type="ECO:0000313" key="4">
    <source>
        <dbReference type="Proteomes" id="UP001315967"/>
    </source>
</evidence>
<gene>
    <name evidence="3" type="ORF">NRE15_12215</name>
</gene>
<keyword evidence="2" id="KW-0560">Oxidoreductase</keyword>
<evidence type="ECO:0000256" key="1">
    <source>
        <dbReference type="ARBA" id="ARBA00006484"/>
    </source>
</evidence>
<comment type="similarity">
    <text evidence="1">Belongs to the short-chain dehydrogenases/reductases (SDR) family.</text>
</comment>
<dbReference type="Proteomes" id="UP001315967">
    <property type="component" value="Chromosome"/>
</dbReference>
<dbReference type="PANTHER" id="PTHR24320:SF274">
    <property type="entry name" value="CHAIN DEHYDROGENASE, PUTATIVE (AFU_ORTHOLOGUE AFUA_4G00440)-RELATED"/>
    <property type="match status" value="1"/>
</dbReference>
<dbReference type="PRINTS" id="PR00081">
    <property type="entry name" value="GDHRDH"/>
</dbReference>
<protein>
    <submittedName>
        <fullName evidence="3">SDR family NAD(P)-dependent oxidoreductase</fullName>
    </submittedName>
</protein>
<dbReference type="Pfam" id="PF00106">
    <property type="entry name" value="adh_short"/>
    <property type="match status" value="1"/>
</dbReference>
<accession>A0ABY5P4X2</accession>
<evidence type="ECO:0000313" key="3">
    <source>
        <dbReference type="EMBL" id="UUX33655.1"/>
    </source>
</evidence>
<organism evidence="3 4">
    <name type="scientific">Fundicoccus culcitae</name>
    <dbReference type="NCBI Taxonomy" id="2969821"/>
    <lineage>
        <taxon>Bacteria</taxon>
        <taxon>Bacillati</taxon>
        <taxon>Bacillota</taxon>
        <taxon>Bacilli</taxon>
        <taxon>Lactobacillales</taxon>
        <taxon>Aerococcaceae</taxon>
        <taxon>Fundicoccus</taxon>
    </lineage>
</organism>
<dbReference type="RefSeq" id="WP_313793159.1">
    <property type="nucleotide sequence ID" value="NZ_CP102453.1"/>
</dbReference>
<dbReference type="InterPro" id="IPR036291">
    <property type="entry name" value="NAD(P)-bd_dom_sf"/>
</dbReference>